<name>A0A9P9D384_9PLEO</name>
<dbReference type="InterPro" id="IPR036396">
    <property type="entry name" value="Cyt_P450_sf"/>
</dbReference>
<organism evidence="7 8">
    <name type="scientific">Dendryphion nanum</name>
    <dbReference type="NCBI Taxonomy" id="256645"/>
    <lineage>
        <taxon>Eukaryota</taxon>
        <taxon>Fungi</taxon>
        <taxon>Dikarya</taxon>
        <taxon>Ascomycota</taxon>
        <taxon>Pezizomycotina</taxon>
        <taxon>Dothideomycetes</taxon>
        <taxon>Pleosporomycetidae</taxon>
        <taxon>Pleosporales</taxon>
        <taxon>Torulaceae</taxon>
        <taxon>Dendryphion</taxon>
    </lineage>
</organism>
<dbReference type="OrthoDB" id="3934656at2759"/>
<evidence type="ECO:0000256" key="5">
    <source>
        <dbReference type="RuleBase" id="RU000461"/>
    </source>
</evidence>
<comment type="similarity">
    <text evidence="5">Belongs to the cytochrome P450 family.</text>
</comment>
<dbReference type="PRINTS" id="PR00463">
    <property type="entry name" value="EP450I"/>
</dbReference>
<keyword evidence="6" id="KW-1133">Transmembrane helix</keyword>
<feature type="binding site" description="axial binding residue" evidence="4">
    <location>
        <position position="456"/>
    </location>
    <ligand>
        <name>heme</name>
        <dbReference type="ChEBI" id="CHEBI:30413"/>
    </ligand>
    <ligandPart>
        <name>Fe</name>
        <dbReference type="ChEBI" id="CHEBI:18248"/>
    </ligandPart>
</feature>
<dbReference type="Pfam" id="PF00067">
    <property type="entry name" value="p450"/>
    <property type="match status" value="1"/>
</dbReference>
<dbReference type="InterPro" id="IPR017972">
    <property type="entry name" value="Cyt_P450_CS"/>
</dbReference>
<keyword evidence="8" id="KW-1185">Reference proteome</keyword>
<dbReference type="AlphaFoldDB" id="A0A9P9D384"/>
<gene>
    <name evidence="7" type="ORF">B0J11DRAFT_447406</name>
</gene>
<dbReference type="GO" id="GO:0020037">
    <property type="term" value="F:heme binding"/>
    <property type="evidence" value="ECO:0007669"/>
    <property type="project" value="InterPro"/>
</dbReference>
<keyword evidence="4 5" id="KW-0349">Heme</keyword>
<dbReference type="SUPFAM" id="SSF48264">
    <property type="entry name" value="Cytochrome P450"/>
    <property type="match status" value="1"/>
</dbReference>
<dbReference type="GO" id="GO:0016705">
    <property type="term" value="F:oxidoreductase activity, acting on paired donors, with incorporation or reduction of molecular oxygen"/>
    <property type="evidence" value="ECO:0007669"/>
    <property type="project" value="InterPro"/>
</dbReference>
<feature type="transmembrane region" description="Helical" evidence="6">
    <location>
        <begin position="20"/>
        <end position="41"/>
    </location>
</feature>
<dbReference type="PROSITE" id="PS51257">
    <property type="entry name" value="PROKAR_LIPOPROTEIN"/>
    <property type="match status" value="1"/>
</dbReference>
<keyword evidence="2 4" id="KW-0479">Metal-binding</keyword>
<accession>A0A9P9D384</accession>
<evidence type="ECO:0000256" key="2">
    <source>
        <dbReference type="ARBA" id="ARBA00022723"/>
    </source>
</evidence>
<keyword evidence="5" id="KW-0560">Oxidoreductase</keyword>
<evidence type="ECO:0000313" key="8">
    <source>
        <dbReference type="Proteomes" id="UP000700596"/>
    </source>
</evidence>
<comment type="cofactor">
    <cofactor evidence="1 4">
        <name>heme</name>
        <dbReference type="ChEBI" id="CHEBI:30413"/>
    </cofactor>
</comment>
<dbReference type="InterPro" id="IPR050121">
    <property type="entry name" value="Cytochrome_P450_monoxygenase"/>
</dbReference>
<evidence type="ECO:0000313" key="7">
    <source>
        <dbReference type="EMBL" id="KAH7111803.1"/>
    </source>
</evidence>
<dbReference type="GO" id="GO:0005506">
    <property type="term" value="F:iron ion binding"/>
    <property type="evidence" value="ECO:0007669"/>
    <property type="project" value="InterPro"/>
</dbReference>
<comment type="caution">
    <text evidence="7">The sequence shown here is derived from an EMBL/GenBank/DDBJ whole genome shotgun (WGS) entry which is preliminary data.</text>
</comment>
<dbReference type="PROSITE" id="PS00086">
    <property type="entry name" value="CYTOCHROME_P450"/>
    <property type="match status" value="1"/>
</dbReference>
<evidence type="ECO:0000256" key="6">
    <source>
        <dbReference type="SAM" id="Phobius"/>
    </source>
</evidence>
<dbReference type="Proteomes" id="UP000700596">
    <property type="component" value="Unassembled WGS sequence"/>
</dbReference>
<dbReference type="GO" id="GO:0004497">
    <property type="term" value="F:monooxygenase activity"/>
    <property type="evidence" value="ECO:0007669"/>
    <property type="project" value="UniProtKB-KW"/>
</dbReference>
<dbReference type="CDD" id="cd11060">
    <property type="entry name" value="CYP57A1-like"/>
    <property type="match status" value="1"/>
</dbReference>
<dbReference type="PANTHER" id="PTHR24305">
    <property type="entry name" value="CYTOCHROME P450"/>
    <property type="match status" value="1"/>
</dbReference>
<dbReference type="EMBL" id="JAGMWT010000023">
    <property type="protein sequence ID" value="KAH7111803.1"/>
    <property type="molecule type" value="Genomic_DNA"/>
</dbReference>
<dbReference type="FunFam" id="1.10.630.10:FF:000050">
    <property type="entry name" value="Cytochrome P450 monooxygenase"/>
    <property type="match status" value="1"/>
</dbReference>
<sequence length="508" mass="58232">MDSKIQSVENHPQSLPKRLLLILLLATTISCFFYYVLAPLFRPLRSVPGPSLARLTRLWYLQQARRGNWHNVILEQHRKYGPIVRIAPNYYSIDDPLAVRTLYGAGTSFVKGDWYSVAGNPDQPIRDVFTELDPQRHNAHRRQINQLYSVGALLGMETAVDGCIIELERRFREFSSSGEVINLQWWLQCYAFDVIGAITVDKHFGFLDRGEDQMQLISGMHRMITHSATVGIMPEFHIPIYTVSKMLGKNGLVRALEFTDKQIRERLASMDEKDSAHKNRDFLTSVLQLHKQAPDEFPMIKVFTTCVQNIGAGSDTTSISLSAIMWHLITNPRVLTKLRAEMDERIEKGQLSDPPKFSETQDMPYLQAIVREGLRIHPAAGFHYQRVVPKGGAEIAGQFFNEGIVVGINAWVAHFNTTVFGEDADQFRPERWLEDKEKVSLMNKYWIPFGHGSRTCIGKNISLLEITKLVPQLVRKFDFHRTDPNIELECEYVSFVKQKNIMVRISER</sequence>
<dbReference type="PRINTS" id="PR00385">
    <property type="entry name" value="P450"/>
</dbReference>
<proteinExistence type="inferred from homology"/>
<protein>
    <submittedName>
        <fullName evidence="7">Cytochrome P450</fullName>
    </submittedName>
</protein>
<evidence type="ECO:0000256" key="1">
    <source>
        <dbReference type="ARBA" id="ARBA00001971"/>
    </source>
</evidence>
<keyword evidence="5" id="KW-0503">Monooxygenase</keyword>
<dbReference type="Gene3D" id="1.10.630.10">
    <property type="entry name" value="Cytochrome P450"/>
    <property type="match status" value="1"/>
</dbReference>
<keyword evidence="6" id="KW-0472">Membrane</keyword>
<dbReference type="InterPro" id="IPR002401">
    <property type="entry name" value="Cyt_P450_E_grp-I"/>
</dbReference>
<dbReference type="PANTHER" id="PTHR24305:SF190">
    <property type="entry name" value="P450, PUTATIVE (EUROFUNG)-RELATED"/>
    <property type="match status" value="1"/>
</dbReference>
<keyword evidence="3 4" id="KW-0408">Iron</keyword>
<evidence type="ECO:0000256" key="3">
    <source>
        <dbReference type="ARBA" id="ARBA00023004"/>
    </source>
</evidence>
<reference evidence="7" key="1">
    <citation type="journal article" date="2021" name="Nat. Commun.">
        <title>Genetic determinants of endophytism in the Arabidopsis root mycobiome.</title>
        <authorList>
            <person name="Mesny F."/>
            <person name="Miyauchi S."/>
            <person name="Thiergart T."/>
            <person name="Pickel B."/>
            <person name="Atanasova L."/>
            <person name="Karlsson M."/>
            <person name="Huettel B."/>
            <person name="Barry K.W."/>
            <person name="Haridas S."/>
            <person name="Chen C."/>
            <person name="Bauer D."/>
            <person name="Andreopoulos W."/>
            <person name="Pangilinan J."/>
            <person name="LaButti K."/>
            <person name="Riley R."/>
            <person name="Lipzen A."/>
            <person name="Clum A."/>
            <person name="Drula E."/>
            <person name="Henrissat B."/>
            <person name="Kohler A."/>
            <person name="Grigoriev I.V."/>
            <person name="Martin F.M."/>
            <person name="Hacquard S."/>
        </authorList>
    </citation>
    <scope>NUCLEOTIDE SEQUENCE</scope>
    <source>
        <strain evidence="7">MPI-CAGE-CH-0243</strain>
    </source>
</reference>
<dbReference type="InterPro" id="IPR001128">
    <property type="entry name" value="Cyt_P450"/>
</dbReference>
<keyword evidence="6" id="KW-0812">Transmembrane</keyword>
<evidence type="ECO:0000256" key="4">
    <source>
        <dbReference type="PIRSR" id="PIRSR602401-1"/>
    </source>
</evidence>